<dbReference type="Gramene" id="EOY01081">
    <property type="protein sequence ID" value="EOY01081"/>
    <property type="gene ID" value="TCM_011024"/>
</dbReference>
<protein>
    <submittedName>
        <fullName evidence="1">Uncharacterized protein</fullName>
    </submittedName>
</protein>
<dbReference type="EMBL" id="CM001880">
    <property type="protein sequence ID" value="EOY01081.1"/>
    <property type="molecule type" value="Genomic_DNA"/>
</dbReference>
<sequence>MAARLAAVRFDFENSCTLHCMCRFIRIQNLSTKSNLEFLAKRQIIHFESSFCYTTDHGYNMKNERDPDGGYNKTTDIFVLANR</sequence>
<proteinExistence type="predicted"/>
<dbReference type="HOGENOM" id="CLU_2547155_0_0_1"/>
<gene>
    <name evidence="1" type="ORF">TCM_011024</name>
</gene>
<dbReference type="AlphaFoldDB" id="A0A061E7Z4"/>
<organism evidence="1 2">
    <name type="scientific">Theobroma cacao</name>
    <name type="common">Cacao</name>
    <name type="synonym">Cocoa</name>
    <dbReference type="NCBI Taxonomy" id="3641"/>
    <lineage>
        <taxon>Eukaryota</taxon>
        <taxon>Viridiplantae</taxon>
        <taxon>Streptophyta</taxon>
        <taxon>Embryophyta</taxon>
        <taxon>Tracheophyta</taxon>
        <taxon>Spermatophyta</taxon>
        <taxon>Magnoliopsida</taxon>
        <taxon>eudicotyledons</taxon>
        <taxon>Gunneridae</taxon>
        <taxon>Pentapetalae</taxon>
        <taxon>rosids</taxon>
        <taxon>malvids</taxon>
        <taxon>Malvales</taxon>
        <taxon>Malvaceae</taxon>
        <taxon>Byttnerioideae</taxon>
        <taxon>Theobroma</taxon>
    </lineage>
</organism>
<evidence type="ECO:0000313" key="1">
    <source>
        <dbReference type="EMBL" id="EOY01081.1"/>
    </source>
</evidence>
<dbReference type="Proteomes" id="UP000026915">
    <property type="component" value="Chromosome 2"/>
</dbReference>
<evidence type="ECO:0000313" key="2">
    <source>
        <dbReference type="Proteomes" id="UP000026915"/>
    </source>
</evidence>
<keyword evidence="2" id="KW-1185">Reference proteome</keyword>
<name>A0A061E7Z4_THECC</name>
<dbReference type="InParanoid" id="A0A061E7Z4"/>
<accession>A0A061E7Z4</accession>
<reference evidence="1 2" key="1">
    <citation type="journal article" date="2013" name="Genome Biol.">
        <title>The genome sequence of the most widely cultivated cacao type and its use to identify candidate genes regulating pod color.</title>
        <authorList>
            <person name="Motamayor J.C."/>
            <person name="Mockaitis K."/>
            <person name="Schmutz J."/>
            <person name="Haiminen N."/>
            <person name="Iii D.L."/>
            <person name="Cornejo O."/>
            <person name="Findley S.D."/>
            <person name="Zheng P."/>
            <person name="Utro F."/>
            <person name="Royaert S."/>
            <person name="Saski C."/>
            <person name="Jenkins J."/>
            <person name="Podicheti R."/>
            <person name="Zhao M."/>
            <person name="Scheffler B.E."/>
            <person name="Stack J.C."/>
            <person name="Feltus F.A."/>
            <person name="Mustiga G.M."/>
            <person name="Amores F."/>
            <person name="Phillips W."/>
            <person name="Marelli J.P."/>
            <person name="May G.D."/>
            <person name="Shapiro H."/>
            <person name="Ma J."/>
            <person name="Bustamante C.D."/>
            <person name="Schnell R.J."/>
            <person name="Main D."/>
            <person name="Gilbert D."/>
            <person name="Parida L."/>
            <person name="Kuhn D.N."/>
        </authorList>
    </citation>
    <scope>NUCLEOTIDE SEQUENCE [LARGE SCALE GENOMIC DNA]</scope>
    <source>
        <strain evidence="2">cv. Matina 1-6</strain>
    </source>
</reference>